<feature type="transmembrane region" description="Helical" evidence="1">
    <location>
        <begin position="751"/>
        <end position="776"/>
    </location>
</feature>
<dbReference type="Proteomes" id="UP000664601">
    <property type="component" value="Unassembled WGS sequence"/>
</dbReference>
<evidence type="ECO:0000313" key="3">
    <source>
        <dbReference type="Proteomes" id="UP000664601"/>
    </source>
</evidence>
<organism evidence="2 3">
    <name type="scientific">Candidatus Enterococcus moelleringii</name>
    <dbReference type="NCBI Taxonomy" id="2815325"/>
    <lineage>
        <taxon>Bacteria</taxon>
        <taxon>Bacillati</taxon>
        <taxon>Bacillota</taxon>
        <taxon>Bacilli</taxon>
        <taxon>Lactobacillales</taxon>
        <taxon>Enterococcaceae</taxon>
        <taxon>Enterococcus</taxon>
    </lineage>
</organism>
<feature type="transmembrane region" description="Helical" evidence="1">
    <location>
        <begin position="782"/>
        <end position="803"/>
    </location>
</feature>
<keyword evidence="1" id="KW-0812">Transmembrane</keyword>
<comment type="caution">
    <text evidence="2">The sequence shown here is derived from an EMBL/GenBank/DDBJ whole genome shotgun (WGS) entry which is preliminary data.</text>
</comment>
<keyword evidence="1" id="KW-1133">Transmembrane helix</keyword>
<name>A0ABS3L945_9ENTE</name>
<dbReference type="EMBL" id="JAFREM010000013">
    <property type="protein sequence ID" value="MBO1306164.1"/>
    <property type="molecule type" value="Genomic_DNA"/>
</dbReference>
<accession>A0ABS3L945</accession>
<feature type="transmembrane region" description="Helical" evidence="1">
    <location>
        <begin position="431"/>
        <end position="451"/>
    </location>
</feature>
<feature type="transmembrane region" description="Helical" evidence="1">
    <location>
        <begin position="231"/>
        <end position="257"/>
    </location>
</feature>
<evidence type="ECO:0000313" key="2">
    <source>
        <dbReference type="EMBL" id="MBO1306164.1"/>
    </source>
</evidence>
<feature type="transmembrane region" description="Helical" evidence="1">
    <location>
        <begin position="352"/>
        <end position="371"/>
    </location>
</feature>
<gene>
    <name evidence="2" type="ORF">JZO70_08330</name>
</gene>
<dbReference type="PANTHER" id="PTHR46795">
    <property type="entry name" value="ABC TRANSPORTER PERMEASE-RELATED-RELATED"/>
    <property type="match status" value="1"/>
</dbReference>
<proteinExistence type="predicted"/>
<feature type="transmembrane region" description="Helical" evidence="1">
    <location>
        <begin position="383"/>
        <end position="402"/>
    </location>
</feature>
<feature type="transmembrane region" description="Helical" evidence="1">
    <location>
        <begin position="308"/>
        <end position="326"/>
    </location>
</feature>
<evidence type="ECO:0008006" key="4">
    <source>
        <dbReference type="Google" id="ProtNLM"/>
    </source>
</evidence>
<dbReference type="RefSeq" id="WP_207673096.1">
    <property type="nucleotide sequence ID" value="NZ_JAFREM010000013.1"/>
</dbReference>
<evidence type="ECO:0000256" key="1">
    <source>
        <dbReference type="SAM" id="Phobius"/>
    </source>
</evidence>
<feature type="transmembrane region" description="Helical" evidence="1">
    <location>
        <begin position="189"/>
        <end position="211"/>
    </location>
</feature>
<dbReference type="PANTHER" id="PTHR46795:SF3">
    <property type="entry name" value="ABC TRANSPORTER PERMEASE"/>
    <property type="match status" value="1"/>
</dbReference>
<feature type="transmembrane region" description="Helical" evidence="1">
    <location>
        <begin position="278"/>
        <end position="302"/>
    </location>
</feature>
<sequence length="817" mass="94197">MNKQIRTTSIVTGYSLFVLAIILPGFKGTGLTYSLFGVWFRSIASGDFWHFWQQQFLSGFQAMLGAGLLVLLVGLSFAEAARLTAGKVGRWLPRLKTAALFFAAIGVAFLEFFQMNFLLLVFPGLAFIEFMLLRYFDGKAERDREYEQNKREEEETKRDKQERLAFKGSYPKLFQTIIRKNLLYYRKDLVILVAANWLSYLSIALLLAFYRSFAGSHSQESIFDKSGLLRIFIESGGILFLLLVIFLTYINGTYLSFKNTHSELWILLGIRRKTFLWMLLREYILAGGLAIGLGTIMILPFVRGDVTAYLWALLIQIFLAVLTLAFHQERILRMLQFKQKVPVKVKRKRVKWAPVWLLLGVVFLTITFWWFGRRKSSETYFVFAPLIVGLLGIVYGGMGLFIERLKRRSDYFQRFLTFTDFFYQFGKSANLMVMLILLQVFSLGILIPRIVTYQMTDAAALFPYEIVAKLHPEDVHQVQEIGEKYQAEVHMFPVVPITSVDGDPDPEMYGTQRPVMFIQGQHVGVSETTYQLLRQEVGLEKRPLHLTGDQWHVVYQQAVSVQAQPIDWDPGSSLPRLRIGQPLEEYNTMDVDNIFPMRNIHSQERAILTGMFQRGLQENVIVLPNEAFQEAADRQPEDLRQLALIQVVDAKGMLKELNFLSEKYAEEQRWDASVLPVYGKEQRQENVVTENSLELLVLVFLTAISLLLCFSLLLTKYVSEKSVWQSRQDLLCLLGIRESERRKLLNSQLRLFFCLPGVLAGLISFGFILTMLSLRFFEAPEVVGFVGRLFLVDSFYALVWYGGYRWCGNQMMKWVTK</sequence>
<protein>
    <recommendedName>
        <fullName evidence="4">ABC3 transporter permease protein domain-containing protein</fullName>
    </recommendedName>
</protein>
<reference evidence="2 3" key="1">
    <citation type="submission" date="2021-03" db="EMBL/GenBank/DDBJ databases">
        <title>Enterococcal diversity collection.</title>
        <authorList>
            <person name="Gilmore M.S."/>
            <person name="Schwartzman J."/>
            <person name="Van Tyne D."/>
            <person name="Martin M."/>
            <person name="Earl A.M."/>
            <person name="Manson A.L."/>
            <person name="Straub T."/>
            <person name="Salamzade R."/>
            <person name="Saavedra J."/>
            <person name="Lebreton F."/>
            <person name="Prichula J."/>
            <person name="Schaufler K."/>
            <person name="Gaca A."/>
            <person name="Sgardioli B."/>
            <person name="Wagenaar J."/>
            <person name="Strong T."/>
        </authorList>
    </citation>
    <scope>NUCLEOTIDE SEQUENCE [LARGE SCALE GENOMIC DNA]</scope>
    <source>
        <strain evidence="2 3">669A</strain>
    </source>
</reference>
<feature type="transmembrane region" description="Helical" evidence="1">
    <location>
        <begin position="116"/>
        <end position="136"/>
    </location>
</feature>
<feature type="transmembrane region" description="Helical" evidence="1">
    <location>
        <begin position="91"/>
        <end position="110"/>
    </location>
</feature>
<keyword evidence="1" id="KW-0472">Membrane</keyword>
<feature type="transmembrane region" description="Helical" evidence="1">
    <location>
        <begin position="56"/>
        <end position="79"/>
    </location>
</feature>
<dbReference type="InterPro" id="IPR052536">
    <property type="entry name" value="ABC-4_Integral_Memb_Prot"/>
</dbReference>
<feature type="transmembrane region" description="Helical" evidence="1">
    <location>
        <begin position="12"/>
        <end position="36"/>
    </location>
</feature>
<feature type="transmembrane region" description="Helical" evidence="1">
    <location>
        <begin position="695"/>
        <end position="718"/>
    </location>
</feature>
<keyword evidence="3" id="KW-1185">Reference proteome</keyword>